<keyword evidence="3" id="KW-1185">Reference proteome</keyword>
<reference evidence="2 3" key="1">
    <citation type="submission" date="2019-07" db="EMBL/GenBank/DDBJ databases">
        <title>Finished genome of Venturia effusa.</title>
        <authorList>
            <person name="Young C.A."/>
            <person name="Cox M.P."/>
            <person name="Ganley A.R.D."/>
            <person name="David W.J."/>
        </authorList>
    </citation>
    <scope>NUCLEOTIDE SEQUENCE [LARGE SCALE GENOMIC DNA]</scope>
    <source>
        <strain evidence="3">albino</strain>
    </source>
</reference>
<organism evidence="2 3">
    <name type="scientific">Venturia effusa</name>
    <dbReference type="NCBI Taxonomy" id="50376"/>
    <lineage>
        <taxon>Eukaryota</taxon>
        <taxon>Fungi</taxon>
        <taxon>Dikarya</taxon>
        <taxon>Ascomycota</taxon>
        <taxon>Pezizomycotina</taxon>
        <taxon>Dothideomycetes</taxon>
        <taxon>Pleosporomycetidae</taxon>
        <taxon>Venturiales</taxon>
        <taxon>Venturiaceae</taxon>
        <taxon>Venturia</taxon>
    </lineage>
</organism>
<evidence type="ECO:0000256" key="1">
    <source>
        <dbReference type="SAM" id="MobiDB-lite"/>
    </source>
</evidence>
<feature type="compositionally biased region" description="Polar residues" evidence="1">
    <location>
        <begin position="310"/>
        <end position="322"/>
    </location>
</feature>
<accession>A0A517KZV9</accession>
<proteinExistence type="predicted"/>
<sequence length="464" mass="50413">MATNTSPNVKILVGNSSKIAILKSPIAISRVSPFSKAARRLIGAAAGSQQSPLQIQFASSEYWSPDVTGVEYVLGWLASTQWLNGVLLLRSITKEVVQANQMPLAGLKLEHCLRIHEALLILEPENILAYQYMAVRGTITNVVSTRFLSPAEFAMLVHIFRAPQSLDTALVDLAISKAGQQIASNRMPFDVACRAYTTIIQSQRPCPDLYAFRFSILGHIDTKLTVDGLLTALDCLGQSDRPLAIHALRRLVLKEVKGSAESIELDTKIATNPKLVTTSVAQAPRGPDQPDALPASFPKLPQLGLLGIRQPNTPFTVPTQHATRPTPPRPNRLPNLHPRNSYQPSKLGPNAQQRKTGQTKGLTPNFSSPSRVKHGSVVPSTDVTHQAIRAALQALPFPTPTAVPGTNTISSSVQPAPRNATGNKDDEPEAELLERTRIAASRSMMRLENGRWVEGKPGLWNVPK</sequence>
<feature type="compositionally biased region" description="Polar residues" evidence="1">
    <location>
        <begin position="350"/>
        <end position="370"/>
    </location>
</feature>
<evidence type="ECO:0000313" key="3">
    <source>
        <dbReference type="Proteomes" id="UP000316270"/>
    </source>
</evidence>
<dbReference type="Proteomes" id="UP000316270">
    <property type="component" value="Chromosome 2"/>
</dbReference>
<dbReference type="OrthoDB" id="3939945at2759"/>
<protein>
    <submittedName>
        <fullName evidence="2">Uncharacterized protein</fullName>
    </submittedName>
</protein>
<dbReference type="AlphaFoldDB" id="A0A517KZV9"/>
<gene>
    <name evidence="2" type="ORF">FKW77_008279</name>
</gene>
<name>A0A517KZV9_9PEZI</name>
<dbReference type="EMBL" id="CP042186">
    <property type="protein sequence ID" value="QDS68922.1"/>
    <property type="molecule type" value="Genomic_DNA"/>
</dbReference>
<feature type="region of interest" description="Disordered" evidence="1">
    <location>
        <begin position="407"/>
        <end position="429"/>
    </location>
</feature>
<feature type="region of interest" description="Disordered" evidence="1">
    <location>
        <begin position="308"/>
        <end position="377"/>
    </location>
</feature>
<evidence type="ECO:0000313" key="2">
    <source>
        <dbReference type="EMBL" id="QDS68922.1"/>
    </source>
</evidence>